<dbReference type="KEGG" id="srt:Srot_1321"/>
<dbReference type="eggNOG" id="ENOG5031JXJ">
    <property type="taxonomic scope" value="Bacteria"/>
</dbReference>
<feature type="region of interest" description="Disordered" evidence="1">
    <location>
        <begin position="201"/>
        <end position="226"/>
    </location>
</feature>
<dbReference type="AlphaFoldDB" id="D6ZFR5"/>
<feature type="compositionally biased region" description="Polar residues" evidence="1">
    <location>
        <begin position="205"/>
        <end position="226"/>
    </location>
</feature>
<organism evidence="3 4">
    <name type="scientific">Segniliparus rotundus (strain ATCC BAA-972 / CDC 1076 / CIP 108378 / DSM 44985 / JCM 13578)</name>
    <dbReference type="NCBI Taxonomy" id="640132"/>
    <lineage>
        <taxon>Bacteria</taxon>
        <taxon>Bacillati</taxon>
        <taxon>Actinomycetota</taxon>
        <taxon>Actinomycetes</taxon>
        <taxon>Mycobacteriales</taxon>
        <taxon>Segniliparaceae</taxon>
        <taxon>Segniliparus</taxon>
    </lineage>
</organism>
<dbReference type="EMBL" id="CP001958">
    <property type="protein sequence ID" value="ADG97789.1"/>
    <property type="molecule type" value="Genomic_DNA"/>
</dbReference>
<feature type="chain" id="PRO_5039307354" description="Lipoprotein" evidence="2">
    <location>
        <begin position="26"/>
        <end position="226"/>
    </location>
</feature>
<keyword evidence="4" id="KW-1185">Reference proteome</keyword>
<reference evidence="3 4" key="1">
    <citation type="journal article" date="2010" name="Stand. Genomic Sci.">
        <title>Complete genome sequence of Segniliparus rotundus type strain (CDC 1076).</title>
        <authorList>
            <person name="Sikorski J."/>
            <person name="Lapidus A."/>
            <person name="Copeland A."/>
            <person name="Misra M."/>
            <person name="Glavina Del Rio T."/>
            <person name="Nolan M."/>
            <person name="Lucas S."/>
            <person name="Chen F."/>
            <person name="Tice H."/>
            <person name="Cheng J.F."/>
            <person name="Jando M."/>
            <person name="Schneider S."/>
            <person name="Bruce D."/>
            <person name="Goodwin L."/>
            <person name="Pitluck S."/>
            <person name="Liolios K."/>
            <person name="Mikhailova N."/>
            <person name="Pati A."/>
            <person name="Ivanova N."/>
            <person name="Mavromatis K."/>
            <person name="Chen A."/>
            <person name="Palaniappan K."/>
            <person name="Chertkov O."/>
            <person name="Land M."/>
            <person name="Hauser L."/>
            <person name="Chang Y.J."/>
            <person name="Jeffries C.D."/>
            <person name="Brettin T."/>
            <person name="Detter J.C."/>
            <person name="Han C."/>
            <person name="Rohde M."/>
            <person name="Goker M."/>
            <person name="Bristow J."/>
            <person name="Eisen J.A."/>
            <person name="Markowitz V."/>
            <person name="Hugenholtz P."/>
            <person name="Kyrpides N.C."/>
            <person name="Klenk H.P."/>
        </authorList>
    </citation>
    <scope>NUCLEOTIDE SEQUENCE [LARGE SCALE GENOMIC DNA]</scope>
    <source>
        <strain evidence="4">ATCC BAA-972 / CDC 1076 / CIP 108378 / DSM 44985 / JCM 13578</strain>
    </source>
</reference>
<dbReference type="PROSITE" id="PS51257">
    <property type="entry name" value="PROKAR_LIPOPROTEIN"/>
    <property type="match status" value="1"/>
</dbReference>
<evidence type="ECO:0000256" key="1">
    <source>
        <dbReference type="SAM" id="MobiDB-lite"/>
    </source>
</evidence>
<dbReference type="HOGENOM" id="CLU_092061_0_0_11"/>
<dbReference type="Proteomes" id="UP000002247">
    <property type="component" value="Chromosome"/>
</dbReference>
<proteinExistence type="predicted"/>
<dbReference type="STRING" id="640132.Srot_1321"/>
<protein>
    <recommendedName>
        <fullName evidence="5">Lipoprotein</fullName>
    </recommendedName>
</protein>
<feature type="signal peptide" evidence="2">
    <location>
        <begin position="1"/>
        <end position="25"/>
    </location>
</feature>
<evidence type="ECO:0000313" key="4">
    <source>
        <dbReference type="Proteomes" id="UP000002247"/>
    </source>
</evidence>
<gene>
    <name evidence="3" type="ordered locus">Srot_1321</name>
</gene>
<feature type="region of interest" description="Disordered" evidence="1">
    <location>
        <begin position="32"/>
        <end position="53"/>
    </location>
</feature>
<evidence type="ECO:0008006" key="5">
    <source>
        <dbReference type="Google" id="ProtNLM"/>
    </source>
</evidence>
<name>D6ZFR5_SEGRD</name>
<evidence type="ECO:0000313" key="3">
    <source>
        <dbReference type="EMBL" id="ADG97789.1"/>
    </source>
</evidence>
<evidence type="ECO:0000256" key="2">
    <source>
        <dbReference type="SAM" id="SignalP"/>
    </source>
</evidence>
<sequence length="226" mass="24904">MSPRVTKAWTRGAALLLAVTFSASGCDRISQFTEQGERPPPNVKGAPMEPMPTTTQQAQDAVYRYYVKTLQALPDGYALDNSRYGGSSVTVIPCSDHGSLNNHNDPARYTDARTILTPPGTNNLDLVAKIGDIWKNWGWRVEKDREGFNKPNRFATAPDGYELQVESDAQYPVMLKGSSPCFKGDKTRGDFIPSPTIITRDGEQYQAQKPVTTPGVSETPSKAFNW</sequence>
<accession>D6ZFR5</accession>
<keyword evidence="2" id="KW-0732">Signal</keyword>